<keyword evidence="2" id="KW-0472">Membrane</keyword>
<sequence>MVQQQQKIKKLENDYTRKRELEFQTTKASLSVRRRRRKRACIIFSVFMIFALIFAVQIVRAKVNYAAVNVQISKQKQKVKKEQVNHKRLTARVSQLNDKDYVEQLIRDRYYYTKPGETVYSFPNQAPKDVNNGNE</sequence>
<name>A0A6P1E9R5_LENHI</name>
<dbReference type="RefSeq" id="WP_003555010.1">
    <property type="nucleotide sequence ID" value="NZ_CABKOL010000099.1"/>
</dbReference>
<evidence type="ECO:0000256" key="1">
    <source>
        <dbReference type="SAM" id="Coils"/>
    </source>
</evidence>
<dbReference type="Proteomes" id="UP000465035">
    <property type="component" value="Chromosome"/>
</dbReference>
<dbReference type="Pfam" id="PF04977">
    <property type="entry name" value="DivIC"/>
    <property type="match status" value="1"/>
</dbReference>
<proteinExistence type="predicted"/>
<reference evidence="3 4" key="1">
    <citation type="submission" date="2019-12" db="EMBL/GenBank/DDBJ databases">
        <title>Lactobacillus hilgardii FLUB.</title>
        <authorList>
            <person name="Gustaw K."/>
        </authorList>
    </citation>
    <scope>NUCLEOTIDE SEQUENCE [LARGE SCALE GENOMIC DNA]</scope>
    <source>
        <strain evidence="3 4">FLUB</strain>
    </source>
</reference>
<dbReference type="PANTHER" id="PTHR40027:SF1">
    <property type="entry name" value="CELL DIVISION PROTEIN DIVIC"/>
    <property type="match status" value="1"/>
</dbReference>
<evidence type="ECO:0000256" key="2">
    <source>
        <dbReference type="SAM" id="Phobius"/>
    </source>
</evidence>
<feature type="transmembrane region" description="Helical" evidence="2">
    <location>
        <begin position="40"/>
        <end position="59"/>
    </location>
</feature>
<accession>A0A6P1E9R5</accession>
<dbReference type="InterPro" id="IPR007060">
    <property type="entry name" value="FtsL/DivIC"/>
</dbReference>
<dbReference type="AlphaFoldDB" id="A0A6P1E9R5"/>
<keyword evidence="2" id="KW-1133">Transmembrane helix</keyword>
<keyword evidence="1" id="KW-0175">Coiled coil</keyword>
<organism evidence="3 4">
    <name type="scientific">Lentilactobacillus hilgardii</name>
    <name type="common">Lactobacillus hilgardii</name>
    <dbReference type="NCBI Taxonomy" id="1588"/>
    <lineage>
        <taxon>Bacteria</taxon>
        <taxon>Bacillati</taxon>
        <taxon>Bacillota</taxon>
        <taxon>Bacilli</taxon>
        <taxon>Lactobacillales</taxon>
        <taxon>Lactobacillaceae</taxon>
        <taxon>Lentilactobacillus</taxon>
    </lineage>
</organism>
<dbReference type="InterPro" id="IPR039076">
    <property type="entry name" value="DivIC"/>
</dbReference>
<protein>
    <submittedName>
        <fullName evidence="3">Septum formation initiator family protein</fullName>
    </submittedName>
</protein>
<feature type="coiled-coil region" evidence="1">
    <location>
        <begin position="72"/>
        <end position="99"/>
    </location>
</feature>
<evidence type="ECO:0000313" key="3">
    <source>
        <dbReference type="EMBL" id="QHB52502.1"/>
    </source>
</evidence>
<gene>
    <name evidence="3" type="ORF">GQR93_10020</name>
</gene>
<dbReference type="PANTHER" id="PTHR40027">
    <property type="entry name" value="CELL DIVISION PROTEIN DIVIC"/>
    <property type="match status" value="1"/>
</dbReference>
<dbReference type="GO" id="GO:0051301">
    <property type="term" value="P:cell division"/>
    <property type="evidence" value="ECO:0007669"/>
    <property type="project" value="InterPro"/>
</dbReference>
<keyword evidence="2" id="KW-0812">Transmembrane</keyword>
<dbReference type="GeneID" id="69058703"/>
<dbReference type="SMR" id="A0A6P1E9R5"/>
<dbReference type="EMBL" id="CP047121">
    <property type="protein sequence ID" value="QHB52502.1"/>
    <property type="molecule type" value="Genomic_DNA"/>
</dbReference>
<evidence type="ECO:0000313" key="4">
    <source>
        <dbReference type="Proteomes" id="UP000465035"/>
    </source>
</evidence>